<proteinExistence type="predicted"/>
<protein>
    <submittedName>
        <fullName evidence="3">EpsI family protein</fullName>
    </submittedName>
</protein>
<keyword evidence="1" id="KW-1133">Transmembrane helix</keyword>
<dbReference type="Proteomes" id="UP000648984">
    <property type="component" value="Unassembled WGS sequence"/>
</dbReference>
<dbReference type="InterPro" id="IPR014263">
    <property type="entry name" value="Methanolan_biosynth_EpsI"/>
</dbReference>
<feature type="domain" description="Methanolan biosynthesis EpsI" evidence="2">
    <location>
        <begin position="21"/>
        <end position="228"/>
    </location>
</feature>
<evidence type="ECO:0000313" key="4">
    <source>
        <dbReference type="Proteomes" id="UP000648984"/>
    </source>
</evidence>
<name>A0ABX1QHU3_9RHOO</name>
<keyword evidence="1" id="KW-0472">Membrane</keyword>
<evidence type="ECO:0000256" key="1">
    <source>
        <dbReference type="SAM" id="Phobius"/>
    </source>
</evidence>
<dbReference type="NCBIfam" id="NF045609">
    <property type="entry name" value="EpsI_type_B"/>
    <property type="match status" value="1"/>
</dbReference>
<dbReference type="InterPro" id="IPR054653">
    <property type="entry name" value="EpsI_type_B_pred"/>
</dbReference>
<gene>
    <name evidence="3" type="primary">epsI</name>
    <name evidence="3" type="ORF">GPA25_18015</name>
</gene>
<comment type="caution">
    <text evidence="3">The sequence shown here is derived from an EMBL/GenBank/DDBJ whole genome shotgun (WGS) entry which is preliminary data.</text>
</comment>
<organism evidence="3 4">
    <name type="scientific">Aromatoleum diolicum</name>
    <dbReference type="NCBI Taxonomy" id="75796"/>
    <lineage>
        <taxon>Bacteria</taxon>
        <taxon>Pseudomonadati</taxon>
        <taxon>Pseudomonadota</taxon>
        <taxon>Betaproteobacteria</taxon>
        <taxon>Rhodocyclales</taxon>
        <taxon>Rhodocyclaceae</taxon>
        <taxon>Aromatoleum</taxon>
    </lineage>
</organism>
<dbReference type="NCBIfam" id="TIGR02914">
    <property type="entry name" value="EpsI_fam"/>
    <property type="match status" value="1"/>
</dbReference>
<accession>A0ABX1QHU3</accession>
<feature type="transmembrane region" description="Helical" evidence="1">
    <location>
        <begin position="12"/>
        <end position="35"/>
    </location>
</feature>
<dbReference type="RefSeq" id="WP_169261801.1">
    <property type="nucleotide sequence ID" value="NZ_WTVQ01000037.1"/>
</dbReference>
<keyword evidence="4" id="KW-1185">Reference proteome</keyword>
<sequence length="243" mass="26912">MAIVVSGLAGSVPYYSLKCSLLLCALMISSFFAAIELKPVKSFPESQPPVDYENIIPRSFSAWNEVESGVVEVVNPQQQQELDAIYSQVVTRLYRHTSNGEMVMLSIAYGDTQSKQSQVHRPELCYPAQGFQISSVSRHDMYISGSNLPVMRLIATLGPRREPVTYWIRLGDQIVNGGLEQKITTIKEGLAGHVADGLLFRVSSISADTARAFQAQELFVDDLLRSIPDHSAHLLIGRVREKS</sequence>
<evidence type="ECO:0000259" key="2">
    <source>
        <dbReference type="Pfam" id="PF11984"/>
    </source>
</evidence>
<keyword evidence="1" id="KW-0812">Transmembrane</keyword>
<dbReference type="EMBL" id="WTVQ01000037">
    <property type="protein sequence ID" value="NMG76660.1"/>
    <property type="molecule type" value="Genomic_DNA"/>
</dbReference>
<evidence type="ECO:0000313" key="3">
    <source>
        <dbReference type="EMBL" id="NMG76660.1"/>
    </source>
</evidence>
<reference evidence="3 4" key="1">
    <citation type="submission" date="2019-12" db="EMBL/GenBank/DDBJ databases">
        <title>Comparative genomics gives insights into the taxonomy of the Azoarcus-Aromatoleum group and reveals separate origins of nif in the plant-associated Azoarcus and non-plant-associated Aromatoleum sub-groups.</title>
        <authorList>
            <person name="Lafos M."/>
            <person name="Maluk M."/>
            <person name="Batista M."/>
            <person name="Junghare M."/>
            <person name="Carmona M."/>
            <person name="Faoro H."/>
            <person name="Cruz L.M."/>
            <person name="Battistoni F."/>
            <person name="De Souza E."/>
            <person name="Pedrosa F."/>
            <person name="Chen W.-M."/>
            <person name="Poole P.S."/>
            <person name="Dixon R.A."/>
            <person name="James E.K."/>
        </authorList>
    </citation>
    <scope>NUCLEOTIDE SEQUENCE [LARGE SCALE GENOMIC DNA]</scope>
    <source>
        <strain evidence="3 4">22Lin</strain>
    </source>
</reference>
<dbReference type="Pfam" id="PF11984">
    <property type="entry name" value="DUF3485"/>
    <property type="match status" value="1"/>
</dbReference>